<evidence type="ECO:0000313" key="4">
    <source>
        <dbReference type="Proteomes" id="UP000001064"/>
    </source>
</evidence>
<keyword evidence="2" id="KW-1133">Transmembrane helix</keyword>
<dbReference type="PANTHER" id="PTHR14684">
    <property type="entry name" value="THIOREDOXIN DOMAIN-CONTAINING PROTEIN 15"/>
    <property type="match status" value="1"/>
</dbReference>
<keyword evidence="2" id="KW-0472">Membrane</keyword>
<feature type="transmembrane region" description="Helical" evidence="2">
    <location>
        <begin position="53"/>
        <end position="72"/>
    </location>
</feature>
<feature type="compositionally biased region" description="Low complexity" evidence="1">
    <location>
        <begin position="156"/>
        <end position="165"/>
    </location>
</feature>
<dbReference type="InterPro" id="IPR042418">
    <property type="entry name" value="TXNDC15"/>
</dbReference>
<feature type="transmembrane region" description="Helical" evidence="2">
    <location>
        <begin position="308"/>
        <end position="329"/>
    </location>
</feature>
<evidence type="ECO:0000313" key="3">
    <source>
        <dbReference type="EMBL" id="EGC33273.1"/>
    </source>
</evidence>
<dbReference type="FunCoup" id="F0ZS25">
    <property type="interactions" value="937"/>
</dbReference>
<dbReference type="GeneID" id="10504568"/>
<proteinExistence type="predicted"/>
<keyword evidence="2" id="KW-0812">Transmembrane</keyword>
<dbReference type="KEGG" id="dpp:DICPUDRAFT_80961"/>
<dbReference type="InterPro" id="IPR036249">
    <property type="entry name" value="Thioredoxin-like_sf"/>
</dbReference>
<dbReference type="SUPFAM" id="SSF52833">
    <property type="entry name" value="Thioredoxin-like"/>
    <property type="match status" value="1"/>
</dbReference>
<dbReference type="Gene3D" id="3.40.30.10">
    <property type="entry name" value="Glutaredoxin"/>
    <property type="match status" value="1"/>
</dbReference>
<keyword evidence="4" id="KW-1185">Reference proteome</keyword>
<evidence type="ECO:0000256" key="1">
    <source>
        <dbReference type="SAM" id="MobiDB-lite"/>
    </source>
</evidence>
<dbReference type="EMBL" id="GL871150">
    <property type="protein sequence ID" value="EGC33273.1"/>
    <property type="molecule type" value="Genomic_DNA"/>
</dbReference>
<dbReference type="PANTHER" id="PTHR14684:SF2">
    <property type="entry name" value="THIOREDOXIN DOMAIN-CONTAINING PROTEIN 15"/>
    <property type="match status" value="1"/>
</dbReference>
<organism evidence="3 4">
    <name type="scientific">Dictyostelium purpureum</name>
    <name type="common">Slime mold</name>
    <dbReference type="NCBI Taxonomy" id="5786"/>
    <lineage>
        <taxon>Eukaryota</taxon>
        <taxon>Amoebozoa</taxon>
        <taxon>Evosea</taxon>
        <taxon>Eumycetozoa</taxon>
        <taxon>Dictyostelia</taxon>
        <taxon>Dictyosteliales</taxon>
        <taxon>Dictyosteliaceae</taxon>
        <taxon>Dictyostelium</taxon>
    </lineage>
</organism>
<gene>
    <name evidence="3" type="ORF">DICPUDRAFT_80961</name>
</gene>
<dbReference type="VEuPathDB" id="AmoebaDB:DICPUDRAFT_80961"/>
<reference evidence="4" key="1">
    <citation type="journal article" date="2011" name="Genome Biol.">
        <title>Comparative genomics of the social amoebae Dictyostelium discoideum and Dictyostelium purpureum.</title>
        <authorList>
            <consortium name="US DOE Joint Genome Institute (JGI-PGF)"/>
            <person name="Sucgang R."/>
            <person name="Kuo A."/>
            <person name="Tian X."/>
            <person name="Salerno W."/>
            <person name="Parikh A."/>
            <person name="Feasley C.L."/>
            <person name="Dalin E."/>
            <person name="Tu H."/>
            <person name="Huang E."/>
            <person name="Barry K."/>
            <person name="Lindquist E."/>
            <person name="Shapiro H."/>
            <person name="Bruce D."/>
            <person name="Schmutz J."/>
            <person name="Salamov A."/>
            <person name="Fey P."/>
            <person name="Gaudet P."/>
            <person name="Anjard C."/>
            <person name="Babu M.M."/>
            <person name="Basu S."/>
            <person name="Bushmanova Y."/>
            <person name="van der Wel H."/>
            <person name="Katoh-Kurasawa M."/>
            <person name="Dinh C."/>
            <person name="Coutinho P.M."/>
            <person name="Saito T."/>
            <person name="Elias M."/>
            <person name="Schaap P."/>
            <person name="Kay R.R."/>
            <person name="Henrissat B."/>
            <person name="Eichinger L."/>
            <person name="Rivero F."/>
            <person name="Putnam N.H."/>
            <person name="West C.M."/>
            <person name="Loomis W.F."/>
            <person name="Chisholm R.L."/>
            <person name="Shaulsky G."/>
            <person name="Strassmann J.E."/>
            <person name="Queller D.C."/>
            <person name="Kuspa A."/>
            <person name="Grigoriev I.V."/>
        </authorList>
    </citation>
    <scope>NUCLEOTIDE SEQUENCE [LARGE SCALE GENOMIC DNA]</scope>
    <source>
        <strain evidence="4">QSDP1</strain>
    </source>
</reference>
<evidence type="ECO:0008006" key="5">
    <source>
        <dbReference type="Google" id="ProtNLM"/>
    </source>
</evidence>
<dbReference type="AlphaFoldDB" id="F0ZS25"/>
<accession>F0ZS25</accession>
<name>F0ZS25_DICPU</name>
<dbReference type="OrthoDB" id="1899781at2759"/>
<protein>
    <recommendedName>
        <fullName evidence="5">Thioredoxin domain-containing protein</fullName>
    </recommendedName>
</protein>
<feature type="compositionally biased region" description="Basic and acidic residues" evidence="1">
    <location>
        <begin position="132"/>
        <end position="155"/>
    </location>
</feature>
<evidence type="ECO:0000256" key="2">
    <source>
        <dbReference type="SAM" id="Phobius"/>
    </source>
</evidence>
<dbReference type="OMA" id="MIESDID"/>
<dbReference type="RefSeq" id="XP_003290220.1">
    <property type="nucleotide sequence ID" value="XM_003290172.1"/>
</dbReference>
<sequence>MIESDIDNHNIIKKRNKKEIDDNNKNNNDTNNNKIIEEKPIVLKKKRHPLITTLRYVAIFLIVFLLTSDYFIKFVEVEASSKFDPNIINPNTLDLNKLNQTKVAFSPNYYEVSSEYLYSLLKNKTYDVVNQNKEEKNKNSNKDNKKNNSNKENKDNNNNNSNLNTEETKNKEKIVIVDEKGEEIKNENNLEEVINQTNTYLLFLYHTSCPFSQRLLPIIETLSRTFPNITFYQAQGYAIFLKSHFHTRTTPTLFIHLNDTLIKYKGSKDYNSITKWISANSGGQPALPNIELNPNIEKAELFRPERGYMVYFSCFYVVFLILLSFYRIFKRIPKLKNE</sequence>
<dbReference type="InParanoid" id="F0ZS25"/>
<feature type="region of interest" description="Disordered" evidence="1">
    <location>
        <begin position="131"/>
        <end position="171"/>
    </location>
</feature>
<dbReference type="eggNOG" id="ENOG502R93D">
    <property type="taxonomic scope" value="Eukaryota"/>
</dbReference>
<dbReference type="Proteomes" id="UP000001064">
    <property type="component" value="Unassembled WGS sequence"/>
</dbReference>